<organism evidence="8 9">
    <name type="scientific">Cryphonectria parasitica (strain ATCC 38755 / EP155)</name>
    <dbReference type="NCBI Taxonomy" id="660469"/>
    <lineage>
        <taxon>Eukaryota</taxon>
        <taxon>Fungi</taxon>
        <taxon>Dikarya</taxon>
        <taxon>Ascomycota</taxon>
        <taxon>Pezizomycotina</taxon>
        <taxon>Sordariomycetes</taxon>
        <taxon>Sordariomycetidae</taxon>
        <taxon>Diaporthales</taxon>
        <taxon>Cryphonectriaceae</taxon>
        <taxon>Cryphonectria-Endothia species complex</taxon>
        <taxon>Cryphonectria</taxon>
    </lineage>
</organism>
<name>A0A9P4Y1K7_CRYP1</name>
<keyword evidence="3" id="KW-0805">Transcription regulation</keyword>
<dbReference type="GO" id="GO:0045944">
    <property type="term" value="P:positive regulation of transcription by RNA polymerase II"/>
    <property type="evidence" value="ECO:0007669"/>
    <property type="project" value="TreeGrafter"/>
</dbReference>
<accession>A0A9P4Y1K7</accession>
<dbReference type="InterPro" id="IPR001138">
    <property type="entry name" value="Zn2Cys6_DnaBD"/>
</dbReference>
<comment type="subcellular location">
    <subcellularLocation>
        <location evidence="1">Nucleus</location>
    </subcellularLocation>
</comment>
<evidence type="ECO:0000256" key="2">
    <source>
        <dbReference type="ARBA" id="ARBA00022833"/>
    </source>
</evidence>
<keyword evidence="5" id="KW-0804">Transcription</keyword>
<dbReference type="Pfam" id="PF11951">
    <property type="entry name" value="Fungal_trans_2"/>
    <property type="match status" value="1"/>
</dbReference>
<feature type="domain" description="Zn(2)-C6 fungal-type" evidence="7">
    <location>
        <begin position="23"/>
        <end position="51"/>
    </location>
</feature>
<dbReference type="EMBL" id="MU032347">
    <property type="protein sequence ID" value="KAF3765324.1"/>
    <property type="molecule type" value="Genomic_DNA"/>
</dbReference>
<dbReference type="InterPro" id="IPR036864">
    <property type="entry name" value="Zn2-C6_fun-type_DNA-bd_sf"/>
</dbReference>
<sequence>MISHQIVGPLQTTSVVESARQRHCWECVRRRLVCDFKRPACTRCSASGLDCPGYGGVKPLRLRWLDPGKVNQRSTLLGEYHRYRGLILRSLVQDTNLENKWGGDMLLTGIVSFLIADVSQLFIVFGNATAVVILKYVQQGVPSNWRCHLDAIYTLVVLRGGVVSLARLKNLEQLLRCFVYLSVIGNTTCPASDLNMTIPTMEEVDFILAKSSSNMIPFQLLPPSLLVEIANINRLRAQATTCVGSQTLPQEAVEILDRIRSFSPSQWARLKPASQEYWALAGDVYRSAVLLYGISSLRSVAILHQSPSLDALWATQTQSLQQLLDKALSSACIKDNMLWPLTVLGAGSTGCGPAMRSFVATKLDNMSQSVGSFAPLLAKNVLERFWRSDDTSWDACFPRPYIFATIFSLDLKQIFLQPEIPCIETGTDW</sequence>
<dbReference type="CDD" id="cd00067">
    <property type="entry name" value="GAL4"/>
    <property type="match status" value="1"/>
</dbReference>
<dbReference type="GO" id="GO:0005634">
    <property type="term" value="C:nucleus"/>
    <property type="evidence" value="ECO:0007669"/>
    <property type="project" value="UniProtKB-SubCell"/>
</dbReference>
<dbReference type="PANTHER" id="PTHR37534">
    <property type="entry name" value="TRANSCRIPTIONAL ACTIVATOR PROTEIN UGA3"/>
    <property type="match status" value="1"/>
</dbReference>
<evidence type="ECO:0000256" key="4">
    <source>
        <dbReference type="ARBA" id="ARBA00023125"/>
    </source>
</evidence>
<dbReference type="Proteomes" id="UP000803844">
    <property type="component" value="Unassembled WGS sequence"/>
</dbReference>
<dbReference type="RefSeq" id="XP_040776285.1">
    <property type="nucleotide sequence ID" value="XM_040918857.1"/>
</dbReference>
<evidence type="ECO:0000256" key="1">
    <source>
        <dbReference type="ARBA" id="ARBA00004123"/>
    </source>
</evidence>
<dbReference type="OrthoDB" id="5386330at2759"/>
<dbReference type="Pfam" id="PF00172">
    <property type="entry name" value="Zn_clus"/>
    <property type="match status" value="1"/>
</dbReference>
<keyword evidence="2" id="KW-0862">Zinc</keyword>
<dbReference type="SUPFAM" id="SSF57701">
    <property type="entry name" value="Zn2/Cys6 DNA-binding domain"/>
    <property type="match status" value="1"/>
</dbReference>
<evidence type="ECO:0000256" key="3">
    <source>
        <dbReference type="ARBA" id="ARBA00023015"/>
    </source>
</evidence>
<dbReference type="GO" id="GO:0000976">
    <property type="term" value="F:transcription cis-regulatory region binding"/>
    <property type="evidence" value="ECO:0007669"/>
    <property type="project" value="TreeGrafter"/>
</dbReference>
<comment type="caution">
    <text evidence="8">The sequence shown here is derived from an EMBL/GenBank/DDBJ whole genome shotgun (WGS) entry which is preliminary data.</text>
</comment>
<dbReference type="PROSITE" id="PS50048">
    <property type="entry name" value="ZN2_CY6_FUNGAL_2"/>
    <property type="match status" value="1"/>
</dbReference>
<keyword evidence="9" id="KW-1185">Reference proteome</keyword>
<dbReference type="GO" id="GO:0000981">
    <property type="term" value="F:DNA-binding transcription factor activity, RNA polymerase II-specific"/>
    <property type="evidence" value="ECO:0007669"/>
    <property type="project" value="InterPro"/>
</dbReference>
<dbReference type="AlphaFoldDB" id="A0A9P4Y1K7"/>
<keyword evidence="4" id="KW-0238">DNA-binding</keyword>
<dbReference type="Gene3D" id="4.10.240.10">
    <property type="entry name" value="Zn(2)-C6 fungal-type DNA-binding domain"/>
    <property type="match status" value="1"/>
</dbReference>
<dbReference type="GeneID" id="63835986"/>
<dbReference type="GO" id="GO:0008270">
    <property type="term" value="F:zinc ion binding"/>
    <property type="evidence" value="ECO:0007669"/>
    <property type="project" value="InterPro"/>
</dbReference>
<dbReference type="InterPro" id="IPR021858">
    <property type="entry name" value="Fun_TF"/>
</dbReference>
<proteinExistence type="predicted"/>
<evidence type="ECO:0000259" key="7">
    <source>
        <dbReference type="PROSITE" id="PS50048"/>
    </source>
</evidence>
<gene>
    <name evidence="8" type="ORF">M406DRAFT_289531</name>
</gene>
<keyword evidence="6" id="KW-0539">Nucleus</keyword>
<evidence type="ECO:0000313" key="8">
    <source>
        <dbReference type="EMBL" id="KAF3765324.1"/>
    </source>
</evidence>
<protein>
    <submittedName>
        <fullName evidence="8">C6 finger domain protein</fullName>
    </submittedName>
</protein>
<reference evidence="8" key="1">
    <citation type="journal article" date="2020" name="Phytopathology">
        <title>Genome sequence of the chestnut blight fungus Cryphonectria parasitica EP155: A fundamental resource for an archetypical invasive plant pathogen.</title>
        <authorList>
            <person name="Crouch J.A."/>
            <person name="Dawe A."/>
            <person name="Aerts A."/>
            <person name="Barry K."/>
            <person name="Churchill A.C.L."/>
            <person name="Grimwood J."/>
            <person name="Hillman B."/>
            <person name="Milgroom M.G."/>
            <person name="Pangilinan J."/>
            <person name="Smith M."/>
            <person name="Salamov A."/>
            <person name="Schmutz J."/>
            <person name="Yadav J."/>
            <person name="Grigoriev I.V."/>
            <person name="Nuss D."/>
        </authorList>
    </citation>
    <scope>NUCLEOTIDE SEQUENCE</scope>
    <source>
        <strain evidence="8">EP155</strain>
    </source>
</reference>
<dbReference type="PANTHER" id="PTHR37534:SF48">
    <property type="entry name" value="FINGER DOMAIN PROTEIN, PUTATIVE-RELATED"/>
    <property type="match status" value="1"/>
</dbReference>
<dbReference type="SMART" id="SM00066">
    <property type="entry name" value="GAL4"/>
    <property type="match status" value="1"/>
</dbReference>
<evidence type="ECO:0000256" key="5">
    <source>
        <dbReference type="ARBA" id="ARBA00023163"/>
    </source>
</evidence>
<evidence type="ECO:0000256" key="6">
    <source>
        <dbReference type="ARBA" id="ARBA00023242"/>
    </source>
</evidence>
<evidence type="ECO:0000313" key="9">
    <source>
        <dbReference type="Proteomes" id="UP000803844"/>
    </source>
</evidence>